<accession>A0ABV8VJL5</accession>
<proteinExistence type="predicted"/>
<protein>
    <submittedName>
        <fullName evidence="1">Uncharacterized protein</fullName>
    </submittedName>
</protein>
<dbReference type="Proteomes" id="UP001595844">
    <property type="component" value="Unassembled WGS sequence"/>
</dbReference>
<name>A0ABV8VJL5_9NOCA</name>
<dbReference type="EMBL" id="JBHSDL010000014">
    <property type="protein sequence ID" value="MFC4374965.1"/>
    <property type="molecule type" value="Genomic_DNA"/>
</dbReference>
<keyword evidence="2" id="KW-1185">Reference proteome</keyword>
<organism evidence="1 2">
    <name type="scientific">Nocardia halotolerans</name>
    <dbReference type="NCBI Taxonomy" id="1755878"/>
    <lineage>
        <taxon>Bacteria</taxon>
        <taxon>Bacillati</taxon>
        <taxon>Actinomycetota</taxon>
        <taxon>Actinomycetes</taxon>
        <taxon>Mycobacteriales</taxon>
        <taxon>Nocardiaceae</taxon>
        <taxon>Nocardia</taxon>
    </lineage>
</organism>
<dbReference type="RefSeq" id="WP_378560881.1">
    <property type="nucleotide sequence ID" value="NZ_JBHSDL010000014.1"/>
</dbReference>
<gene>
    <name evidence="1" type="ORF">ACFO5K_12725</name>
</gene>
<comment type="caution">
    <text evidence="1">The sequence shown here is derived from an EMBL/GenBank/DDBJ whole genome shotgun (WGS) entry which is preliminary data.</text>
</comment>
<reference evidence="2" key="1">
    <citation type="journal article" date="2019" name="Int. J. Syst. Evol. Microbiol.">
        <title>The Global Catalogue of Microorganisms (GCM) 10K type strain sequencing project: providing services to taxonomists for standard genome sequencing and annotation.</title>
        <authorList>
            <consortium name="The Broad Institute Genomics Platform"/>
            <consortium name="The Broad Institute Genome Sequencing Center for Infectious Disease"/>
            <person name="Wu L."/>
            <person name="Ma J."/>
        </authorList>
    </citation>
    <scope>NUCLEOTIDE SEQUENCE [LARGE SCALE GENOMIC DNA]</scope>
    <source>
        <strain evidence="2">IBRC-M 10490</strain>
    </source>
</reference>
<sequence length="111" mass="12361">MDELAFICVRRMLDRARHALVSLLGVEHRVVEYNRRCNRLALARREHVGSDVELEVVEFLRQGFFAVRQEGSADMGEAGSEGLAGAALLVAPMTAHQVLRRNHDCGAFDVT</sequence>
<evidence type="ECO:0000313" key="1">
    <source>
        <dbReference type="EMBL" id="MFC4374965.1"/>
    </source>
</evidence>
<evidence type="ECO:0000313" key="2">
    <source>
        <dbReference type="Proteomes" id="UP001595844"/>
    </source>
</evidence>